<evidence type="ECO:0000313" key="2">
    <source>
        <dbReference type="EMBL" id="QSQ19791.1"/>
    </source>
</evidence>
<feature type="compositionally biased region" description="Low complexity" evidence="1">
    <location>
        <begin position="61"/>
        <end position="98"/>
    </location>
</feature>
<sequence length="352" mass="35871">MSTIRRVLSGISSSISRARLDVDTEVKPLTPREPLQPVEHVRRGFSDESEFQTEVDDLDTSLAAHAPSLAGASGASASGASPEQLRVFSGESSFESGGTRSRYAQLLGSQLPASLGAPQERSGGAASLSGARGRDVGGADMDDLMSPETAAWELQNLDTSTPSVVEPEDLLFMLDPPGSSGPADPVLELGLDDDVFENAPAGLSGVSNALRPQDVAALDDAALDDASLDPAVQPAGPDEFLADTSDLAEELDPAVRPAGPEEFLADTDDLGSMVPEDEPSVSDAALAGVLTPLLVNPAAASAPVAAALASQAVEAIADTFEVAPAAEATVNLNTPTASGEQATTPTSFTPEG</sequence>
<reference evidence="2 3" key="1">
    <citation type="submission" date="2021-02" db="EMBL/GenBank/DDBJ databases">
        <title>De Novo genome assembly of isolated myxobacteria.</title>
        <authorList>
            <person name="Stevens D.C."/>
        </authorList>
    </citation>
    <scope>NUCLEOTIDE SEQUENCE [LARGE SCALE GENOMIC DNA]</scope>
    <source>
        <strain evidence="3">SCPEA02</strain>
    </source>
</reference>
<dbReference type="RefSeq" id="WP_206721373.1">
    <property type="nucleotide sequence ID" value="NZ_CP071090.1"/>
</dbReference>
<dbReference type="EMBL" id="CP071090">
    <property type="protein sequence ID" value="QSQ19791.1"/>
    <property type="molecule type" value="Genomic_DNA"/>
</dbReference>
<gene>
    <name evidence="2" type="ORF">JY651_31470</name>
</gene>
<keyword evidence="3" id="KW-1185">Reference proteome</keyword>
<evidence type="ECO:0000256" key="1">
    <source>
        <dbReference type="SAM" id="MobiDB-lite"/>
    </source>
</evidence>
<protein>
    <submittedName>
        <fullName evidence="2">Uncharacterized protein</fullName>
    </submittedName>
</protein>
<accession>A0ABX7NMY0</accession>
<dbReference type="Proteomes" id="UP000662747">
    <property type="component" value="Chromosome"/>
</dbReference>
<feature type="compositionally biased region" description="Low complexity" evidence="1">
    <location>
        <begin position="121"/>
        <end position="131"/>
    </location>
</feature>
<organism evidence="2 3">
    <name type="scientific">Pyxidicoccus parkwayensis</name>
    <dbReference type="NCBI Taxonomy" id="2813578"/>
    <lineage>
        <taxon>Bacteria</taxon>
        <taxon>Pseudomonadati</taxon>
        <taxon>Myxococcota</taxon>
        <taxon>Myxococcia</taxon>
        <taxon>Myxococcales</taxon>
        <taxon>Cystobacterineae</taxon>
        <taxon>Myxococcaceae</taxon>
        <taxon>Pyxidicoccus</taxon>
    </lineage>
</organism>
<proteinExistence type="predicted"/>
<feature type="compositionally biased region" description="Acidic residues" evidence="1">
    <location>
        <begin position="47"/>
        <end position="59"/>
    </location>
</feature>
<feature type="region of interest" description="Disordered" evidence="1">
    <location>
        <begin position="331"/>
        <end position="352"/>
    </location>
</feature>
<feature type="region of interest" description="Disordered" evidence="1">
    <location>
        <begin position="114"/>
        <end position="143"/>
    </location>
</feature>
<feature type="compositionally biased region" description="Acidic residues" evidence="1">
    <location>
        <begin position="263"/>
        <end position="279"/>
    </location>
</feature>
<name>A0ABX7NMY0_9BACT</name>
<feature type="region of interest" description="Disordered" evidence="1">
    <location>
        <begin position="255"/>
        <end position="279"/>
    </location>
</feature>
<feature type="region of interest" description="Disordered" evidence="1">
    <location>
        <begin position="27"/>
        <end position="101"/>
    </location>
</feature>
<evidence type="ECO:0000313" key="3">
    <source>
        <dbReference type="Proteomes" id="UP000662747"/>
    </source>
</evidence>